<proteinExistence type="predicted"/>
<dbReference type="NCBIfam" id="TIGR04131">
    <property type="entry name" value="Bac_Flav_CTERM"/>
    <property type="match status" value="1"/>
</dbReference>
<dbReference type="NCBIfam" id="TIGR01451">
    <property type="entry name" value="B_ant_repeat"/>
    <property type="match status" value="1"/>
</dbReference>
<feature type="domain" description="DUF11" evidence="2">
    <location>
        <begin position="505"/>
        <end position="622"/>
    </location>
</feature>
<dbReference type="Pfam" id="PF13585">
    <property type="entry name" value="CHU_C"/>
    <property type="match status" value="1"/>
</dbReference>
<feature type="transmembrane region" description="Helical" evidence="1">
    <location>
        <begin position="54"/>
        <end position="71"/>
    </location>
</feature>
<evidence type="ECO:0000259" key="2">
    <source>
        <dbReference type="Pfam" id="PF01345"/>
    </source>
</evidence>
<accession>A0ABV8WA40</accession>
<dbReference type="RefSeq" id="WP_179003859.1">
    <property type="nucleotide sequence ID" value="NZ_JBHSCO010000006.1"/>
</dbReference>
<dbReference type="InterPro" id="IPR026341">
    <property type="entry name" value="T9SS_type_B"/>
</dbReference>
<evidence type="ECO:0000313" key="4">
    <source>
        <dbReference type="Proteomes" id="UP001595719"/>
    </source>
</evidence>
<name>A0ABV8WA40_9FLAO</name>
<dbReference type="Pfam" id="PF13573">
    <property type="entry name" value="SprB"/>
    <property type="match status" value="6"/>
</dbReference>
<organism evidence="3 4">
    <name type="scientific">Flavobacterium quisquiliarum</name>
    <dbReference type="NCBI Taxonomy" id="1834436"/>
    <lineage>
        <taxon>Bacteria</taxon>
        <taxon>Pseudomonadati</taxon>
        <taxon>Bacteroidota</taxon>
        <taxon>Flavobacteriia</taxon>
        <taxon>Flavobacteriales</taxon>
        <taxon>Flavobacteriaceae</taxon>
        <taxon>Flavobacterium</taxon>
    </lineage>
</organism>
<dbReference type="InterPro" id="IPR001434">
    <property type="entry name" value="OmcB-like_DUF11"/>
</dbReference>
<protein>
    <submittedName>
        <fullName evidence="3">T9SS type B sorting domain-containing protein</fullName>
    </submittedName>
</protein>
<sequence length="4925" mass="525134">MEKPTIFKSVKTVFSSIKNIVSDTQKQFEKLVESFDKKQMLQPLFVKVKENRRAIFGFLLFLCFGYVNAQVGTPFSPRLTGGNVKVKGDIILIGNTVINKVNNRARPYPTGKGENPADFSPASPVNGVRYTGTVTNLAALTAEANLDFNGTGNNNDFYVEYSDVDNDPDTFNSTMAKLTIDNSCKSIVFAGLYWSAIYPYERSTDVNQKYTGSLREEDWNTVKFKLPNSDGLYKTITASKTNTREVIFDGYKKNGNRVEDSFKDSPYVCFSDVTKLLQDLPDANGEYYVANVRAARGKRNGGGAGGWTLVVIYESPSLPSKFISVFDGYAGVDPGRAQDKDVSYTINGFQTLPVGFPVKAKIGVAALEGDKHIDGDSFSIKANSKTTWTKLKDAVNEENNFFNASISSGGVTILDRNPKSINNMGFDIDHITLQNDVNGVKNAVIPNGETGATLRLTTDGDGYGAFVTTFAVDVIEPKIVLTKVVKGVRTNAAGVREEYDLAGQPVTLGQEMIYEIGFRNEGNDDAKNFTITDVLPQNVIFDRAVDIIKKDNGVQDISYDAATRTLVFSVPDAIVKQGGSTYTLKFRVRVVSDCNELVDACSNIIKNTATSKYFGTINPTNNGQPYGDGSYSFNTGCIVGDPTSTNFLVGIEDCLFHRAVSLCGSAILKAANGYTTYLWKDKAGNTVGTTQQITVTKAGEYTVQTGGNPDCKGILQTYTVTDYAVGANDNPVSPYADNIDPATGRPYLCTNDRKEFPKIFLCGENDSKFIDTKITAADTTVKWQVTTDVPPTGFPASCAYEDATNWTQAAPDGPTFTANKSGSYRVVVSYGNNCQNIFYFSVFKNPLKIAVDKKDVVCNTPGRITVTNPQPGTGYTYSINGTDYQTSNVFDNLVTNDYTVHVKQNAATTETSSCPFSIDVTILNAVFKTTVTPKDALCEGKGSIYASADNVNGDYHFVAKDLAGNIVGDSGQKTTPNYHEFFDLAAGDYDVTVSTSDGCSETKRVTINDKKLTATADVTKTLACGDGEITIQASGGTPVPLPPGAPANTPARYYYTVNGVDYGTNPIIPFTRPLPPNGEFTIIVTDYNSCSVTVTVKAEDVPKPTVTFTPHDAKCYGESNGSIDVAISPANSGYTIEYSIDGGTNYSSVAPITNLAKGNYDIIVKYIYDGVECIEPAVRVIVDEPGTALTASAGVSELAGCDPSGNGFGKLRITNPQGGVPNYSYSFDGGASWQPENEKYVAPGTYNLYIKDSNGCTFLMEGIVLDSEPAEPSISVETPVNFNCDGSATSTVIVDNPGAENYNYKYYIDGSTTPNTNVPPNVFLNVAPGSHSIRVEYNLVTVPTFSNLLNEDFGIGYNTRSPGIAAAYCYHDLDLPSNCDDKRGTLEDNQYVVTRQIEPNNSAWYPFRDHTSNGTHPFGRFLAVNIGGAAGPNGVLYSKQINDVIPGQPVIVEAYLANLFRADFSGGVDPSFAFELVDTNGNVIAQAPAIPPTPNPTGIPSIPTILRSNKWEKREVTLNPGNNTTLIFRVRSGSTEYNGNDGAIDDIKVYQLPKSCIKEKNLTIIVPTGKAFTGTADVTKNVSCAGTGAPNDGEITITATNFDTTYGYDYTVDGGANWINVKVSPYVVTNLEAKTYDVRVRYNATTEATCTKTFTPTITAPNALLAGGVVLVAAKCSVGATIRASASEGTPAYEYELRYANGTSYRPFQSSTDFTNVPVGDYEVFVRDANKCVSAIGAPVQVVAPPAISAALDINSDFCYDATNKASVTVIVTGGTGPFSYSIDGKPAQTPSNVFNNIEPGDHRIIVTDAVGCSPIDPIDFRIERELSVDKDIKTLDCSPTTGNAVVTGTISYGYPPYTVSLVSGNATGTLVQPTTPNGTTFTYSTGIADTYIFEVTDSKGCTKRMTAVVDPITNPSLSEVSKVPVSCNGLSDGSVVLRAQNGSGGYRYSSDNITFTNTTGIFSGLSAGVHTFYVRDNKGCQGQIDVTITAPLALGGSATIDPQYNCDHGATITATATNGNGSYTFVLKRGTTIVATRTDGIFSGLTVAGNYTVDITDGKGCPLTVTAGRIDALTPPTAMTFSNTALRCPANTVDVTIQTVTGGKGTMATFQYRIVSPTASQTIFQSSPTFVGLAPGTYMFEVMDENNCKKQVSHTIDKLPEISISSNVDNTVICKGASTGTVTFTISGFGNNTPYSYVVDGVTANVQTGTTPGTGTTFDITVSNLNAGNHSIRVTNGTTNCYVERTQHVAEPVDPLALTPATVTPKTCADLGTATINVTGGWNTNYTYTITPPTGPAIVQENNNYFEGLENGVYNYTVKDLKGCEQNGTFTIILGPDVTATIAATTNLCYTNAGKAAIYVTPNTQANYTYALNGGTTQNNGTFENLEPGKYVITVRDTSTGCFIDLPEQTVATELSASTSLFAGPKCNTPNIEIRGKVSGGTQGATGNPLYTYTVTIDGNPESPATTHNVTATDGTFSYVDASGIPAGKTTPTIYVFTFTDAAGCTTTATRTLQPKTDPDITAVVQVDQVYCSADETGSFNITLDLTKGVSPFVYSVVKTDVTPNVNFGTQTTGLPRGSYMITVTDGNGCTDSMPGTISGPEPIVVTKTIVPITCDPLGGVSKGSIIINSVTGGTPNYTYHVTGYNYDKTEVSPGTTSVEFDIVDFGLYQVKITDANGCLVEYKDVLVASPPNQLDITVTYPPANCTTGGTATVAVGSAFSGNGPFYFSIYKGTVVPYPSADWIPENAPGTVGPPSTPGSKDATFYDLTPGVTYTFVVYDDATKCYYFETKASPIPTNSTLTTDALVPSNVTCKTAADGNVTFTVTSIYGTPTTVDYEVFDAFTRTPIAGSTGTATVPANGSVVITTPALNFGNYYVLVKETGTSTNAGCSVATTTFVIRESSTDLKINVSTSKNANCNPNKGVVTASGQGGTTIAADPANGITAVPYLYQIFPDNGAIGEDASDVRPLASSFIVGTHNTNTFYVEDGNYLVYVRDAYGCIQAGTVTVNRDPEPVITAVSALQCTAVEGKFGITVTLTSPGVGPYDYSLDGGDWERETATTFTIPNVSSGTHTVRVKDSNGCGNTVTGIEIYEPLQIEGSFTTIPTCRTADGTITVSVTGGFRIPTTNFEYTLVNNTTGVTSPVQFNNPVFINQAPGNYTVTVRDVNTGCTKPVTIDLAIPADPDFTLSNTAPNCTGSQGTLNNGTITVTLPTTNVEGPYQYTLTKVSPAPLGSPVTQNGKVFTGLTVGVYDVTVRSAKGCPITHQTEIFAPTPVTILLEQDEFKCTGTTFNEKTVTITPGGGAGKIPLDFADYKYSLDGTNWRDEHEFRVSDNGFAKTLTYYVKDAKGCIVSDQITIQPFPKLVSAVAAKLNPPMDCINNQQDIQVIITGGTNTPLGFTYQAYRDGAAEGGLVPVTNDRFTYGATTPGSNYHFEIFDNNTECSILSNTIEVPVFDTLEVFATAAANVDCNGNSTGAIEINVTGYAGPYTYEILRGGNPLTPPLTGTGDSTTSSSFVLPHGLAAGNDYTVHVVETAYPSCDFTTTIPVVITEPDPLTGFSVINENKNCFNTGSKVTIDLTTISGGSGGLSYAFVQDNGTPVYGPDSFAILDPATNTEWDVWVKDKNDCAIKLDVTIAEDLSPSNLSVNAFSQCPSPTGTYTFTVTATTAGGAEYSIGNGFQPTGTFTVDQPGEYFVTVRDKNGCTNAVPFRVEILEKLSVSTSISVIPTCNDANGEITLHPVGGSGNYEYSIDGTNFGSDPIFPNLAPATYTFYVRDTTTGCPAQVEETIERATTITGFALTSTPVTCATFSDGTITATMTTPSAGVNDNPKYMYSIDGGVTYQESNIFTGLAAGHYVIDVISGRGCPARDEIDVDTPLLISVPAPAVSQFNCNAGSNSNNFATITVSGVTGGSNKYANYEFIKVGTPNEVKQFSDKPTYTIYDLEGGTYIVNVYDDKGCVGTAPAQIVINPYIALDKITVNVDRAITCNNLEDITVSISSIGGTPTNLEYTVVDIDASTGALGTLYPLQRNNDGRFTGLPVANYLITVTNLDTNCSVEYIHYVNEPNTFDLKIENVQNVNCYNGSNGSIDVTIVDLLINANNPNSAGRFDYVIRDASNTIVRSGSSATAGPTTISGLSYGVYSITGILLDTPFCEATKNFTITQPAAALAVTATKKDITCIAGNNDGRIIASATGGWPGGYKYELRIGTNIITPYQDSPIFANLVEGNYTVYVTDGKCEASFSVPLVNPTPISVVIATDKTLLLCFEDKDATITVNTVTGGSGNYTFTLRGTLADGTQIVRAAQPSRTFAGLGAGTYQVTASDDWTCSNVSNTITIRQPNVVKASLAIDRTETCQITPRVVLTATGGTAPYYYSVDGITYNPTSFTSSVPIDLPRTTAKVTYTYYVRDTNGCLSVVSNGVTFDPVPAIVFETLSHTDIQCTGDVKGTITAIAKGGLGNFTYILTDVNGNPITPAPAQAYPGEFTDLPVGFYRVRAVSLDCTQPSEIIEITEPAQALTATLDVVNVTCSGFNNGKITVNAVGGTGRYVYAISPNLRQFFDSNIFENLRPGTYIVRVQDENGCYQDYEETITQPDPIEITEDLTLREEEHCSGEHDAQFAIDIIGGTMPYSYSLDNQNGPFTPGDTTQTKFVFSNLAGGTHVVYIVDANQCSQEITIDLALPVTLNPTYEVTYDCVNNAQSNMVVISIDKSNTDPTQISYALDTGAFQPSNIFIDVPAGPHYVTVRHTNGCEVSTELFDVNAVDPLSLIDVTKQTTEINTITVKASGGVAPYEYSFNGEPFSSSNTYRIYKSGIYKVIVRDKNGCEATIDVEGKFYDFCMPNYFTPDGIGSNNTIGPDCGALAYKDLTFDVYDRYGRVVGKYRVGGKWDGRYHGNELPTGDYWYVLKLNDPKDNREFVGHFTLYR</sequence>
<dbReference type="Pfam" id="PF01345">
    <property type="entry name" value="DUF11"/>
    <property type="match status" value="1"/>
</dbReference>
<comment type="caution">
    <text evidence="3">The sequence shown here is derived from an EMBL/GenBank/DDBJ whole genome shotgun (WGS) entry which is preliminary data.</text>
</comment>
<keyword evidence="1" id="KW-0472">Membrane</keyword>
<dbReference type="Proteomes" id="UP001595719">
    <property type="component" value="Unassembled WGS sequence"/>
</dbReference>
<gene>
    <name evidence="3" type="ORF">ACFOY0_21580</name>
</gene>
<dbReference type="EMBL" id="JBHSCO010000006">
    <property type="protein sequence ID" value="MFC4393599.1"/>
    <property type="molecule type" value="Genomic_DNA"/>
</dbReference>
<evidence type="ECO:0000256" key="1">
    <source>
        <dbReference type="SAM" id="Phobius"/>
    </source>
</evidence>
<keyword evidence="4" id="KW-1185">Reference proteome</keyword>
<evidence type="ECO:0000313" key="3">
    <source>
        <dbReference type="EMBL" id="MFC4393599.1"/>
    </source>
</evidence>
<dbReference type="InterPro" id="IPR047589">
    <property type="entry name" value="DUF11_rpt"/>
</dbReference>
<keyword evidence="1" id="KW-1133">Transmembrane helix</keyword>
<keyword evidence="1" id="KW-0812">Transmembrane</keyword>
<reference evidence="4" key="1">
    <citation type="journal article" date="2019" name="Int. J. Syst. Evol. Microbiol.">
        <title>The Global Catalogue of Microorganisms (GCM) 10K type strain sequencing project: providing services to taxonomists for standard genome sequencing and annotation.</title>
        <authorList>
            <consortium name="The Broad Institute Genomics Platform"/>
            <consortium name="The Broad Institute Genome Sequencing Center for Infectious Disease"/>
            <person name="Wu L."/>
            <person name="Ma J."/>
        </authorList>
    </citation>
    <scope>NUCLEOTIDE SEQUENCE [LARGE SCALE GENOMIC DNA]</scope>
    <source>
        <strain evidence="4">CGMCC 1.15345</strain>
    </source>
</reference>
<dbReference type="InterPro" id="IPR025667">
    <property type="entry name" value="SprB_repeat"/>
</dbReference>